<dbReference type="SUPFAM" id="SSF54160">
    <property type="entry name" value="Chromo domain-like"/>
    <property type="match status" value="1"/>
</dbReference>
<evidence type="ECO:0000313" key="3">
    <source>
        <dbReference type="EMBL" id="AWU93083.1"/>
    </source>
</evidence>
<gene>
    <name evidence="3" type="ORF">DM194_01710</name>
</gene>
<dbReference type="Gene3D" id="2.30.30.140">
    <property type="match status" value="1"/>
</dbReference>
<accession>A0A2U9S2L9</accession>
<dbReference type="EMBL" id="CP029829">
    <property type="protein sequence ID" value="AWU93083.1"/>
    <property type="molecule type" value="Genomic_DNA"/>
</dbReference>
<proteinExistence type="predicted"/>
<dbReference type="InterPro" id="IPR016197">
    <property type="entry name" value="Chromo-like_dom_sf"/>
</dbReference>
<feature type="compositionally biased region" description="Basic and acidic residues" evidence="1">
    <location>
        <begin position="209"/>
        <end position="222"/>
    </location>
</feature>
<evidence type="ECO:0000313" key="4">
    <source>
        <dbReference type="Proteomes" id="UP000249605"/>
    </source>
</evidence>
<dbReference type="OrthoDB" id="326336at2"/>
<evidence type="ECO:0000256" key="2">
    <source>
        <dbReference type="SAM" id="SignalP"/>
    </source>
</evidence>
<feature type="chain" id="PRO_5016059276" description="Agenet-like domain-containing protein" evidence="2">
    <location>
        <begin position="24"/>
        <end position="239"/>
    </location>
</feature>
<keyword evidence="2" id="KW-0732">Signal</keyword>
<name>A0A2U9S2L9_9PROT</name>
<evidence type="ECO:0008006" key="5">
    <source>
        <dbReference type="Google" id="ProtNLM"/>
    </source>
</evidence>
<dbReference type="Proteomes" id="UP000249605">
    <property type="component" value="Chromosome"/>
</dbReference>
<dbReference type="KEGG" id="azm:DM194_01710"/>
<feature type="region of interest" description="Disordered" evidence="1">
    <location>
        <begin position="209"/>
        <end position="239"/>
    </location>
</feature>
<reference evidence="3 4" key="1">
    <citation type="journal article" date="2019" name="Int. J. Syst. Evol. Microbiol.">
        <title>Azospirillum ramasamyi sp. nov., a novel diazotrophic bacterium isolated from fermented bovine products.</title>
        <authorList>
            <person name="Anandham R."/>
            <person name="Heo J."/>
            <person name="Krishnamoorthy R."/>
            <person name="SenthilKumar M."/>
            <person name="Gopal N.O."/>
            <person name="Kim S.J."/>
            <person name="Kwon S.W."/>
        </authorList>
    </citation>
    <scope>NUCLEOTIDE SEQUENCE [LARGE SCALE GENOMIC DNA]</scope>
    <source>
        <strain evidence="3 4">M2T2B2</strain>
    </source>
</reference>
<dbReference type="PROSITE" id="PS51257">
    <property type="entry name" value="PROKAR_LIPOPROTEIN"/>
    <property type="match status" value="1"/>
</dbReference>
<dbReference type="RefSeq" id="WP_111065635.1">
    <property type="nucleotide sequence ID" value="NZ_CP029829.1"/>
</dbReference>
<evidence type="ECO:0000256" key="1">
    <source>
        <dbReference type="SAM" id="MobiDB-lite"/>
    </source>
</evidence>
<feature type="signal peptide" evidence="2">
    <location>
        <begin position="1"/>
        <end position="23"/>
    </location>
</feature>
<sequence length="239" mass="26249">MLRLLTLCLAVMALLSACGPVYETQYSLIPPGSAEGRLCVNQCQQNRNFCRQNCSLTQQACVNEARSRALYEYQAYVNRQQAEKKPIKKTVSNFDRSYSCGNSSCEPRCEADYRDCFGGSCGGQVIARSVCTAFCDQEKPAPVAAAAPRLSPMPPGTAQSPVQSMVQAQPPAAAITTGRYPAGASLCQPGMRVEVEWKGDWYAATVKDKPRKDGRCPIHYDDFGSEDDESVSLRRIRPR</sequence>
<protein>
    <recommendedName>
        <fullName evidence="5">Agenet-like domain-containing protein</fullName>
    </recommendedName>
</protein>
<organism evidence="3 4">
    <name type="scientific">Azospirillum ramasamyi</name>
    <dbReference type="NCBI Taxonomy" id="682998"/>
    <lineage>
        <taxon>Bacteria</taxon>
        <taxon>Pseudomonadati</taxon>
        <taxon>Pseudomonadota</taxon>
        <taxon>Alphaproteobacteria</taxon>
        <taxon>Rhodospirillales</taxon>
        <taxon>Azospirillaceae</taxon>
        <taxon>Azospirillum</taxon>
    </lineage>
</organism>
<dbReference type="AlphaFoldDB" id="A0A2U9S2L9"/>
<keyword evidence="4" id="KW-1185">Reference proteome</keyword>